<comment type="caution">
    <text evidence="2">The sequence shown here is derived from an EMBL/GenBank/DDBJ whole genome shotgun (WGS) entry which is preliminary data.</text>
</comment>
<dbReference type="EMBL" id="WUAV01000005">
    <property type="protein sequence ID" value="KAF1754726.1"/>
    <property type="molecule type" value="Genomic_DNA"/>
</dbReference>
<dbReference type="RefSeq" id="XP_053583079.1">
    <property type="nucleotide sequence ID" value="XM_053734166.1"/>
</dbReference>
<evidence type="ECO:0000259" key="1">
    <source>
        <dbReference type="PROSITE" id="PS50181"/>
    </source>
</evidence>
<evidence type="ECO:0000313" key="3">
    <source>
        <dbReference type="Proteomes" id="UP000483820"/>
    </source>
</evidence>
<proteinExistence type="predicted"/>
<dbReference type="KEGG" id="crq:GCK72_021290"/>
<gene>
    <name evidence="2" type="ORF">GCK72_021290</name>
</gene>
<dbReference type="InterPro" id="IPR001810">
    <property type="entry name" value="F-box_dom"/>
</dbReference>
<dbReference type="GeneID" id="9827535"/>
<organism evidence="2 3">
    <name type="scientific">Caenorhabditis remanei</name>
    <name type="common">Caenorhabditis vulgaris</name>
    <dbReference type="NCBI Taxonomy" id="31234"/>
    <lineage>
        <taxon>Eukaryota</taxon>
        <taxon>Metazoa</taxon>
        <taxon>Ecdysozoa</taxon>
        <taxon>Nematoda</taxon>
        <taxon>Chromadorea</taxon>
        <taxon>Rhabditida</taxon>
        <taxon>Rhabditina</taxon>
        <taxon>Rhabditomorpha</taxon>
        <taxon>Rhabditoidea</taxon>
        <taxon>Rhabditidae</taxon>
        <taxon>Peloderinae</taxon>
        <taxon>Caenorhabditis</taxon>
    </lineage>
</organism>
<name>A0A6A5GJD6_CAERE</name>
<dbReference type="InterPro" id="IPR012885">
    <property type="entry name" value="F-box_Sdz-33"/>
</dbReference>
<dbReference type="Proteomes" id="UP000483820">
    <property type="component" value="Chromosome V"/>
</dbReference>
<sequence>MTTPFPLLRLPWLALVPVFEQMEQIDVIAFSLLSKRAKNLSKTLRKISAGSINITVRSHYPRITINLRDDTSVGLSLYTEKVPNAANRCGVLNKTMSCEKGSITVAKLVERIASVTSCESLEYVVLRGPLQLEVCDTLALLTKLGQLIIVHDCSDSFAKKALKIVSPVTTEITLYRIPFETKYGFQNFLKSNLNYLYIYNCFSRFTLDDLLVTNALKLKLIQVKLKARDISQFLTKWFHSKHNSRLEHLSLFLDEVVNEMCLPRVLKAVPFPRNRERTFFYSKQLDTSSESFCGGYDIKRTDGKKATILFLAGHGLSFIDFYFWR</sequence>
<dbReference type="CTD" id="9827535"/>
<dbReference type="PANTHER" id="PTHR22899:SF0">
    <property type="entry name" value="F-BOX ASSOCIATED DOMAIN-CONTAINING PROTEIN-RELATED"/>
    <property type="match status" value="1"/>
</dbReference>
<evidence type="ECO:0000313" key="2">
    <source>
        <dbReference type="EMBL" id="KAF1754726.1"/>
    </source>
</evidence>
<accession>A0A6A5GJD6</accession>
<dbReference type="AlphaFoldDB" id="A0A6A5GJD6"/>
<feature type="domain" description="F-box" evidence="1">
    <location>
        <begin position="4"/>
        <end position="40"/>
    </location>
</feature>
<dbReference type="PROSITE" id="PS50181">
    <property type="entry name" value="FBOX"/>
    <property type="match status" value="1"/>
</dbReference>
<dbReference type="Pfam" id="PF00646">
    <property type="entry name" value="F-box"/>
    <property type="match status" value="1"/>
</dbReference>
<dbReference type="Pfam" id="PF07735">
    <property type="entry name" value="FBA_2"/>
    <property type="match status" value="1"/>
</dbReference>
<dbReference type="PANTHER" id="PTHR22899">
    <property type="entry name" value="CYCLIN-RELATED F-BOX FAMILY"/>
    <property type="match status" value="1"/>
</dbReference>
<dbReference type="InterPro" id="IPR053222">
    <property type="entry name" value="Zygotic_Embryogenesis-Asso"/>
</dbReference>
<reference evidence="2 3" key="1">
    <citation type="submission" date="2019-12" db="EMBL/GenBank/DDBJ databases">
        <title>Chromosome-level assembly of the Caenorhabditis remanei genome.</title>
        <authorList>
            <person name="Teterina A.A."/>
            <person name="Willis J.H."/>
            <person name="Phillips P.C."/>
        </authorList>
    </citation>
    <scope>NUCLEOTIDE SEQUENCE [LARGE SCALE GENOMIC DNA]</scope>
    <source>
        <strain evidence="2 3">PX506</strain>
        <tissue evidence="2">Whole organism</tissue>
    </source>
</reference>
<protein>
    <recommendedName>
        <fullName evidence="1">F-box domain-containing protein</fullName>
    </recommendedName>
</protein>